<keyword evidence="2" id="KW-0238">DNA-binding</keyword>
<gene>
    <name evidence="5" type="ORF">AB7P39_00670</name>
</gene>
<evidence type="ECO:0000313" key="6">
    <source>
        <dbReference type="Proteomes" id="UP001589643"/>
    </source>
</evidence>
<name>A0ABV5EN02_9MICO</name>
<dbReference type="SUPFAM" id="SSF46894">
    <property type="entry name" value="C-terminal effector domain of the bipartite response regulators"/>
    <property type="match status" value="1"/>
</dbReference>
<dbReference type="CDD" id="cd06170">
    <property type="entry name" value="LuxR_C_like"/>
    <property type="match status" value="1"/>
</dbReference>
<dbReference type="Pfam" id="PF00196">
    <property type="entry name" value="GerE"/>
    <property type="match status" value="1"/>
</dbReference>
<reference evidence="5 6" key="1">
    <citation type="submission" date="2024-08" db="EMBL/GenBank/DDBJ databases">
        <title>Heavy metals resistant antinobacteria isolated from wastewater.</title>
        <authorList>
            <person name="Roman Ponce B."/>
            <person name="Blanco Mercado M.A."/>
            <person name="Avila Aldana I.N."/>
            <person name="Morales Arrieta S."/>
        </authorList>
    </citation>
    <scope>NUCLEOTIDE SEQUENCE [LARGE SCALE GENOMIC DNA]</scope>
    <source>
        <strain evidence="6">sma-1</strain>
    </source>
</reference>
<dbReference type="Gene3D" id="1.10.10.10">
    <property type="entry name" value="Winged helix-like DNA-binding domain superfamily/Winged helix DNA-binding domain"/>
    <property type="match status" value="1"/>
</dbReference>
<protein>
    <submittedName>
        <fullName evidence="5">LuxR C-terminal-related transcriptional regulator</fullName>
    </submittedName>
</protein>
<evidence type="ECO:0000256" key="2">
    <source>
        <dbReference type="ARBA" id="ARBA00023125"/>
    </source>
</evidence>
<evidence type="ECO:0000256" key="3">
    <source>
        <dbReference type="ARBA" id="ARBA00023163"/>
    </source>
</evidence>
<keyword evidence="6" id="KW-1185">Reference proteome</keyword>
<dbReference type="SMART" id="SM00421">
    <property type="entry name" value="HTH_LUXR"/>
    <property type="match status" value="1"/>
</dbReference>
<dbReference type="InterPro" id="IPR036388">
    <property type="entry name" value="WH-like_DNA-bd_sf"/>
</dbReference>
<dbReference type="PANTHER" id="PTHR44688">
    <property type="entry name" value="DNA-BINDING TRANSCRIPTIONAL ACTIVATOR DEVR_DOSR"/>
    <property type="match status" value="1"/>
</dbReference>
<dbReference type="PANTHER" id="PTHR44688:SF16">
    <property type="entry name" value="DNA-BINDING TRANSCRIPTIONAL ACTIVATOR DEVR_DOSR"/>
    <property type="match status" value="1"/>
</dbReference>
<sequence length="780" mass="83004">MAPLRAPVRLDRPRLLSALASPAPLVALLGPDGAGASTLLRQFAEGRRDVTWAGDGRIPDEVSRTLIIDDGDSLSPGAWERLRQLRATRPDLIVRLVVRSARAVPVAWDVEWVRDLAFTLDETITYVAARGSHLDPRAVQAATGGLPAAVVAVVEANVTDPAAVQLVLARLAPHPLPATSAALAVPEFLTPRLAAQLGGGDDVIERAERTGHGEWRTDDGTLIFALTAPIRAATLAAAPIAAEDQRAIRHRAARALLQEGAGLGAVVEGAAADALDIVDAALRRDGLKLLWGNGARIAAALRPIPLLQLRRWPVIALAQALILNARREHRVRAAELLGVALLGVQTGQSEPADRALLRIIESVARRLTGVGDRGVRAARLAAQTLDELPPDDLEQLRGLRGDLHAHAAISLLYGGDDRAAGDQFEQALATATRPSVELLAYGGLALIQASAGELPAAQSWVEQALARPWPDDILDEYQGSLLRIAESRLALERGDAAAAEAAVATIWPIIDTIEHWPALGAARAWADISAGRPVEGLERLRSLRSRRGRRMSASSPAARMLDATESMLALAAADLASARRLASRPSDRAEVVLAAARVAVFDRQHERALKLLNAVMTRTPRQRTEAAALEAILLHRLGRADEARALVGRAGALARTYGLRTPFLILPADEHHLFQGDVDDLPAPVTIAGVAPQLTTRESIVARHLVDTANIEEIAARLHVSVNTVKSQRRSLYRKLGASSREEAIAAALAYGLLAGADPTRAMIAVDDSAASAARTKRTP</sequence>
<feature type="domain" description="HTH luxR-type" evidence="4">
    <location>
        <begin position="687"/>
        <end position="752"/>
    </location>
</feature>
<organism evidence="5 6">
    <name type="scientific">Microbacterium plantarum</name>
    <dbReference type="NCBI Taxonomy" id="1816425"/>
    <lineage>
        <taxon>Bacteria</taxon>
        <taxon>Bacillati</taxon>
        <taxon>Actinomycetota</taxon>
        <taxon>Actinomycetes</taxon>
        <taxon>Micrococcales</taxon>
        <taxon>Microbacteriaceae</taxon>
        <taxon>Microbacterium</taxon>
    </lineage>
</organism>
<dbReference type="InterPro" id="IPR000792">
    <property type="entry name" value="Tscrpt_reg_LuxR_C"/>
</dbReference>
<accession>A0ABV5EN02</accession>
<dbReference type="EMBL" id="JBHLHV010000001">
    <property type="protein sequence ID" value="MFB8891346.1"/>
    <property type="molecule type" value="Genomic_DNA"/>
</dbReference>
<proteinExistence type="predicted"/>
<keyword evidence="3" id="KW-0804">Transcription</keyword>
<dbReference type="InterPro" id="IPR016032">
    <property type="entry name" value="Sig_transdc_resp-reg_C-effctor"/>
</dbReference>
<comment type="caution">
    <text evidence="5">The sequence shown here is derived from an EMBL/GenBank/DDBJ whole genome shotgun (WGS) entry which is preliminary data.</text>
</comment>
<evidence type="ECO:0000259" key="4">
    <source>
        <dbReference type="PROSITE" id="PS50043"/>
    </source>
</evidence>
<keyword evidence="1" id="KW-0805">Transcription regulation</keyword>
<dbReference type="PROSITE" id="PS50043">
    <property type="entry name" value="HTH_LUXR_2"/>
    <property type="match status" value="1"/>
</dbReference>
<dbReference type="RefSeq" id="WP_114588793.1">
    <property type="nucleotide sequence ID" value="NZ_JBHLHV010000001.1"/>
</dbReference>
<evidence type="ECO:0000313" key="5">
    <source>
        <dbReference type="EMBL" id="MFB8891346.1"/>
    </source>
</evidence>
<dbReference type="Proteomes" id="UP001589643">
    <property type="component" value="Unassembled WGS sequence"/>
</dbReference>
<evidence type="ECO:0000256" key="1">
    <source>
        <dbReference type="ARBA" id="ARBA00023015"/>
    </source>
</evidence>